<dbReference type="InterPro" id="IPR007863">
    <property type="entry name" value="Peptidase_M16_C"/>
</dbReference>
<dbReference type="Gene3D" id="3.30.830.10">
    <property type="entry name" value="Metalloenzyme, LuxS/M16 peptidase-like"/>
    <property type="match status" value="4"/>
</dbReference>
<feature type="chain" id="PRO_5046675002" evidence="1">
    <location>
        <begin position="24"/>
        <end position="912"/>
    </location>
</feature>
<keyword evidence="5" id="KW-1185">Reference proteome</keyword>
<reference evidence="4 5" key="1">
    <citation type="submission" date="2024-09" db="EMBL/GenBank/DDBJ databases">
        <authorList>
            <person name="Zhang Z.-H."/>
        </authorList>
    </citation>
    <scope>NUCLEOTIDE SEQUENCE [LARGE SCALE GENOMIC DNA]</scope>
    <source>
        <strain evidence="4 5">HHTR114</strain>
    </source>
</reference>
<dbReference type="EMBL" id="JBHPON010000001">
    <property type="protein sequence ID" value="MFC6034556.1"/>
    <property type="molecule type" value="Genomic_DNA"/>
</dbReference>
<dbReference type="InterPro" id="IPR011765">
    <property type="entry name" value="Pept_M16_N"/>
</dbReference>
<dbReference type="PANTHER" id="PTHR11851:SF224">
    <property type="entry name" value="PROCESSING PROTEASE"/>
    <property type="match status" value="1"/>
</dbReference>
<feature type="signal peptide" evidence="1">
    <location>
        <begin position="1"/>
        <end position="23"/>
    </location>
</feature>
<proteinExistence type="predicted"/>
<dbReference type="InterPro" id="IPR050361">
    <property type="entry name" value="MPP/UQCRC_Complex"/>
</dbReference>
<feature type="domain" description="Peptidase M16 C-terminal" evidence="3">
    <location>
        <begin position="641"/>
        <end position="819"/>
    </location>
</feature>
<gene>
    <name evidence="4" type="ORF">ACFMB1_03315</name>
</gene>
<name>A0ABW1KU27_9PROT</name>
<evidence type="ECO:0000256" key="1">
    <source>
        <dbReference type="SAM" id="SignalP"/>
    </source>
</evidence>
<dbReference type="InterPro" id="IPR011249">
    <property type="entry name" value="Metalloenz_LuxS/M16"/>
</dbReference>
<evidence type="ECO:0000259" key="2">
    <source>
        <dbReference type="Pfam" id="PF00675"/>
    </source>
</evidence>
<keyword evidence="1" id="KW-0732">Signal</keyword>
<evidence type="ECO:0000313" key="4">
    <source>
        <dbReference type="EMBL" id="MFC6034556.1"/>
    </source>
</evidence>
<dbReference type="Pfam" id="PF05193">
    <property type="entry name" value="Peptidase_M16_C"/>
    <property type="match status" value="2"/>
</dbReference>
<organism evidence="4 5">
    <name type="scientific">Hyphococcus aureus</name>
    <dbReference type="NCBI Taxonomy" id="2666033"/>
    <lineage>
        <taxon>Bacteria</taxon>
        <taxon>Pseudomonadati</taxon>
        <taxon>Pseudomonadota</taxon>
        <taxon>Alphaproteobacteria</taxon>
        <taxon>Parvularculales</taxon>
        <taxon>Parvularculaceae</taxon>
        <taxon>Hyphococcus</taxon>
    </lineage>
</organism>
<accession>A0ABW1KU27</accession>
<sequence length="912" mass="98602">MRSFLPMLAGAAVLALAPVAAPAADIDLPYEEFTLDNGLTLIVHEDRKAPLVAVSIWYHVGSKDEPAGKTGFAHLFEHIMFNGSENFDSDWFGPLEEVGATGLNGTTWFDRTNYFQTVPTTALERVLWMESDRMGHLLGALTQDKLDEQRGVVQNEKRQGDNQPYGMMEYSTLAGLLPAGHPYSHSTIGSMEDLEAASLETTKQWFKDYYGAANAVLVLAGDIDAETGKALVEKYFGDIPAGPPVTQTKANAPKLDVNKREIMYDRVPQPRLDRNWVAPGRTTREAVLLDLAAQVLGGGKTSRLYKHLIDDLQIATSATANNQDQELLSFYSVTVDAKADADRAEVEREMESVLAEFLAKGPTAAELSRAKTSIKADVLRGLEEIGGFGGKATALAQGALYADDPGFILKQLEWLDAATPKDVLAAARDVMTAGYYQLEVLPFPEYSTTASTVDRSTGLPAVTTTPDLVFPDIQETTLNNGVKLVLAERHTMPLVEISVQFDAGYAADSVDGGKLGASSFAASMLDEGTQRRSASDIAEEVEALGATLSAGANLDVNAVSMSALKENLRPSLDILADVIRNPAFAQSEIDKLRGRWLAAIEQEKAAPVQLALRLLPPQIYGDGHAYAVPLTGSGTIASINSLTRDDLVGFHQKWMRPDNATIFVVGDTTMDEMKPLLEAAFNRWSAPSTPTPQKNVAEVDLPARGKVIIVDKPGSPQSLILAAHVAPPSNAPDAIAINAMNDIIGGQFSARVNMNLREDKGWAYGAYTFLQGAKGQRPFMVYAPVQTDKTMESLSELLKELNAYKTTKPATPTELERTVLNNVRSLPGSYETSGDVLGSLTSSARYGRPWNYPATVKDKYEALTIANITEAAAEVIHPESLVWVIVGDREEIEAGIRSLNLGPIEVMSASDL</sequence>
<feature type="domain" description="Peptidase M16 N-terminal" evidence="2">
    <location>
        <begin position="485"/>
        <end position="620"/>
    </location>
</feature>
<evidence type="ECO:0000313" key="5">
    <source>
        <dbReference type="Proteomes" id="UP001596116"/>
    </source>
</evidence>
<dbReference type="SUPFAM" id="SSF63411">
    <property type="entry name" value="LuxS/MPP-like metallohydrolase"/>
    <property type="match status" value="4"/>
</dbReference>
<dbReference type="RefSeq" id="WP_379880114.1">
    <property type="nucleotide sequence ID" value="NZ_JBHPON010000001.1"/>
</dbReference>
<dbReference type="Pfam" id="PF00675">
    <property type="entry name" value="Peptidase_M16"/>
    <property type="match status" value="2"/>
</dbReference>
<dbReference type="Proteomes" id="UP001596116">
    <property type="component" value="Unassembled WGS sequence"/>
</dbReference>
<evidence type="ECO:0000259" key="3">
    <source>
        <dbReference type="Pfam" id="PF05193"/>
    </source>
</evidence>
<feature type="domain" description="Peptidase M16 C-terminal" evidence="3">
    <location>
        <begin position="198"/>
        <end position="373"/>
    </location>
</feature>
<comment type="caution">
    <text evidence="4">The sequence shown here is derived from an EMBL/GenBank/DDBJ whole genome shotgun (WGS) entry which is preliminary data.</text>
</comment>
<feature type="domain" description="Peptidase M16 N-terminal" evidence="2">
    <location>
        <begin position="44"/>
        <end position="163"/>
    </location>
</feature>
<protein>
    <submittedName>
        <fullName evidence="4">M16 family metallopeptidase</fullName>
    </submittedName>
</protein>
<dbReference type="PANTHER" id="PTHR11851">
    <property type="entry name" value="METALLOPROTEASE"/>
    <property type="match status" value="1"/>
</dbReference>